<dbReference type="EMBL" id="JAKUML010000004">
    <property type="protein sequence ID" value="MCJ8145956.1"/>
    <property type="molecule type" value="Genomic_DNA"/>
</dbReference>
<name>A0A9X2B5P3_9GAMM</name>
<reference evidence="1" key="1">
    <citation type="submission" date="2022-02" db="EMBL/GenBank/DDBJ databases">
        <title>Acinetobacter A3.8 sp. nov., isolated from Sediment (Zhairuo Island).</title>
        <authorList>
            <person name="Zheng K."/>
        </authorList>
    </citation>
    <scope>NUCLEOTIDE SEQUENCE</scope>
    <source>
        <strain evidence="1">A3.8</strain>
    </source>
</reference>
<dbReference type="AlphaFoldDB" id="A0A9X2B5P3"/>
<keyword evidence="2" id="KW-1185">Reference proteome</keyword>
<evidence type="ECO:0000313" key="1">
    <source>
        <dbReference type="EMBL" id="MCJ8145956.1"/>
    </source>
</evidence>
<proteinExistence type="predicted"/>
<gene>
    <name evidence="1" type="ORF">MKI79_03365</name>
</gene>
<organism evidence="1 2">
    <name type="scientific">Acinetobacter sedimenti</name>
    <dbReference type="NCBI Taxonomy" id="2919922"/>
    <lineage>
        <taxon>Bacteria</taxon>
        <taxon>Pseudomonadati</taxon>
        <taxon>Pseudomonadota</taxon>
        <taxon>Gammaproteobacteria</taxon>
        <taxon>Moraxellales</taxon>
        <taxon>Moraxellaceae</taxon>
        <taxon>Acinetobacter</taxon>
    </lineage>
</organism>
<comment type="caution">
    <text evidence="1">The sequence shown here is derived from an EMBL/GenBank/DDBJ whole genome shotgun (WGS) entry which is preliminary data.</text>
</comment>
<dbReference type="RefSeq" id="WP_241570658.1">
    <property type="nucleotide sequence ID" value="NZ_JAKUML010000004.1"/>
</dbReference>
<protein>
    <submittedName>
        <fullName evidence="1">Uncharacterized protein</fullName>
    </submittedName>
</protein>
<evidence type="ECO:0000313" key="2">
    <source>
        <dbReference type="Proteomes" id="UP001139701"/>
    </source>
</evidence>
<accession>A0A9X2B5P3</accession>
<sequence length="331" mass="38740">MNMPIETLSSHTLNNQPYLCREETNLAIMQIVSTIITNPSYTSFKIKIKKQGPSITQHYVSNSPSTDRVFELLLNIKPIDTKFLNDKSFKLSKSVITIHQAYSSLGYSLDKPINPYFLYNSEYIATIQPAVEKFVYEVKSNSTLKNAISDREKRKILIDEIRKTNTSVMKKLFKKYQRFNLNVFTYVFNTEACISFREKTFFEGALVKQIQSMINKFHEKHELNLFTLFFCLQCDLSRNYSLTLYCATDYESEALSMKEFLDIKNDQYFSLAPHANIALIMNEVLYQMDIQGVDGINEKNWKVIFSSMLERYNYVYYESDIVSPKFIYKDC</sequence>
<dbReference type="Proteomes" id="UP001139701">
    <property type="component" value="Unassembled WGS sequence"/>
</dbReference>